<dbReference type="InterPro" id="IPR015500">
    <property type="entry name" value="Peptidase_S8_subtilisin-rel"/>
</dbReference>
<evidence type="ECO:0000313" key="8">
    <source>
        <dbReference type="Proteomes" id="UP000316921"/>
    </source>
</evidence>
<dbReference type="GO" id="GO:0006508">
    <property type="term" value="P:proteolysis"/>
    <property type="evidence" value="ECO:0007669"/>
    <property type="project" value="UniProtKB-KW"/>
</dbReference>
<dbReference type="AlphaFoldDB" id="A0A518BML6"/>
<dbReference type="RefSeq" id="WP_145067045.1">
    <property type="nucleotide sequence ID" value="NZ_CP036287.1"/>
</dbReference>
<evidence type="ECO:0000256" key="5">
    <source>
        <dbReference type="PROSITE-ProRule" id="PRU01240"/>
    </source>
</evidence>
<dbReference type="InterPro" id="IPR022398">
    <property type="entry name" value="Peptidase_S8_His-AS"/>
</dbReference>
<dbReference type="Gene3D" id="3.40.50.200">
    <property type="entry name" value="Peptidase S8/S53 domain"/>
    <property type="match status" value="1"/>
</dbReference>
<keyword evidence="4 5" id="KW-0720">Serine protease</keyword>
<dbReference type="PRINTS" id="PR00723">
    <property type="entry name" value="SUBTILISIN"/>
</dbReference>
<dbReference type="InterPro" id="IPR036852">
    <property type="entry name" value="Peptidase_S8/S53_dom_sf"/>
</dbReference>
<sequence>MLDSILLGLSVLTLVPAPAPGVVIRPRVRTDQVLVRLAPGSSDHADLARWAGLEPRGVRALPGAGWGLVEVEPTTDEGLREAVAILTTSPEVLFAGPTLGDPRLDPAAGWGAPQPRLLLCGRDAQMQQALAAAADLAPELNLESAQLGGIPGALVMSSPERDGYALLETVELLASDGRLAWVEPDWWITGQGGLSTPNDPLFPQQWAHQNTGQNGGQVGVDLDTVEAWDLSTGSASVAVLVIDTGVDLMHPDLNVAGGEDFTDDGGTGGLPFNACDNHGTWVAGCVSAIADNATGVVGSAPASPVLAARAMISEFTPPVCSGSWSSNASWTVDALDWGVTNGARVTVNSNSYGFTSAAIDARYQLAKTQGVIHFAASGNFSAASVSYPSSLDSVVSVGAIDSTGSKASFSNTGPGLGLVGPGVGIDTTDRSGFNGGSLGDYVTLNGTSFATPLVAGVAALVMAADPTLQPDRVELMLAATATDLGTLGFDEQFGNGLPSARAAVELALGQRDAILGSPGQISLAAGGSQTFELLAGSGGAGAIYLLLGSASGTSPGLSLDGFVLPLVPDNWTNLTISQANVGIFSNTFSAFDTQGRAIASLTIPGGQNPFLAGLVFNHTFIRIVVGPIPYLAIQPPDPAPLQMVP</sequence>
<dbReference type="PANTHER" id="PTHR43806">
    <property type="entry name" value="PEPTIDASE S8"/>
    <property type="match status" value="1"/>
</dbReference>
<gene>
    <name evidence="7" type="primary">apr_2</name>
    <name evidence="7" type="ORF">Pla133_33160</name>
</gene>
<evidence type="ECO:0000256" key="4">
    <source>
        <dbReference type="ARBA" id="ARBA00022825"/>
    </source>
</evidence>
<feature type="active site" description="Charge relay system" evidence="5">
    <location>
        <position position="278"/>
    </location>
</feature>
<keyword evidence="8" id="KW-1185">Reference proteome</keyword>
<dbReference type="GO" id="GO:0004252">
    <property type="term" value="F:serine-type endopeptidase activity"/>
    <property type="evidence" value="ECO:0007669"/>
    <property type="project" value="UniProtKB-UniRule"/>
</dbReference>
<evidence type="ECO:0000256" key="1">
    <source>
        <dbReference type="ARBA" id="ARBA00011073"/>
    </source>
</evidence>
<feature type="active site" description="Charge relay system" evidence="5">
    <location>
        <position position="243"/>
    </location>
</feature>
<protein>
    <submittedName>
        <fullName evidence="7">Subtilisin</fullName>
        <ecNumber evidence="7">3.4.21.62</ecNumber>
    </submittedName>
</protein>
<accession>A0A518BML6</accession>
<evidence type="ECO:0000259" key="6">
    <source>
        <dbReference type="Pfam" id="PF00082"/>
    </source>
</evidence>
<organism evidence="7 8">
    <name type="scientific">Engelhardtia mirabilis</name>
    <dbReference type="NCBI Taxonomy" id="2528011"/>
    <lineage>
        <taxon>Bacteria</taxon>
        <taxon>Pseudomonadati</taxon>
        <taxon>Planctomycetota</taxon>
        <taxon>Planctomycetia</taxon>
        <taxon>Planctomycetia incertae sedis</taxon>
        <taxon>Engelhardtia</taxon>
    </lineage>
</organism>
<dbReference type="PROSITE" id="PS00138">
    <property type="entry name" value="SUBTILASE_SER"/>
    <property type="match status" value="1"/>
</dbReference>
<dbReference type="InterPro" id="IPR050131">
    <property type="entry name" value="Peptidase_S8_subtilisin-like"/>
</dbReference>
<dbReference type="Pfam" id="PF00082">
    <property type="entry name" value="Peptidase_S8"/>
    <property type="match status" value="1"/>
</dbReference>
<dbReference type="KEGG" id="pbap:Pla133_33160"/>
<dbReference type="InterPro" id="IPR000209">
    <property type="entry name" value="Peptidase_S8/S53_dom"/>
</dbReference>
<feature type="domain" description="Peptidase S8/S53" evidence="6">
    <location>
        <begin position="236"/>
        <end position="496"/>
    </location>
</feature>
<dbReference type="PROSITE" id="PS00137">
    <property type="entry name" value="SUBTILASE_HIS"/>
    <property type="match status" value="1"/>
</dbReference>
<evidence type="ECO:0000313" key="7">
    <source>
        <dbReference type="EMBL" id="QDU68221.1"/>
    </source>
</evidence>
<proteinExistence type="inferred from homology"/>
<name>A0A518BML6_9BACT</name>
<evidence type="ECO:0000256" key="2">
    <source>
        <dbReference type="ARBA" id="ARBA00022670"/>
    </source>
</evidence>
<keyword evidence="3 5" id="KW-0378">Hydrolase</keyword>
<keyword evidence="2 5" id="KW-0645">Protease</keyword>
<dbReference type="PANTHER" id="PTHR43806:SF11">
    <property type="entry name" value="CEREVISIN-RELATED"/>
    <property type="match status" value="1"/>
</dbReference>
<dbReference type="Proteomes" id="UP000316921">
    <property type="component" value="Chromosome"/>
</dbReference>
<evidence type="ECO:0000256" key="3">
    <source>
        <dbReference type="ARBA" id="ARBA00022801"/>
    </source>
</evidence>
<dbReference type="InterPro" id="IPR023828">
    <property type="entry name" value="Peptidase_S8_Ser-AS"/>
</dbReference>
<dbReference type="SUPFAM" id="SSF52743">
    <property type="entry name" value="Subtilisin-like"/>
    <property type="match status" value="1"/>
</dbReference>
<dbReference type="EC" id="3.4.21.62" evidence="7"/>
<feature type="active site" description="Charge relay system" evidence="5">
    <location>
        <position position="448"/>
    </location>
</feature>
<dbReference type="EMBL" id="CP036287">
    <property type="protein sequence ID" value="QDU68221.1"/>
    <property type="molecule type" value="Genomic_DNA"/>
</dbReference>
<dbReference type="PROSITE" id="PS51892">
    <property type="entry name" value="SUBTILASE"/>
    <property type="match status" value="1"/>
</dbReference>
<comment type="similarity">
    <text evidence="1 5">Belongs to the peptidase S8 family.</text>
</comment>
<reference evidence="7 8" key="1">
    <citation type="submission" date="2019-02" db="EMBL/GenBank/DDBJ databases">
        <title>Deep-cultivation of Planctomycetes and their phenomic and genomic characterization uncovers novel biology.</title>
        <authorList>
            <person name="Wiegand S."/>
            <person name="Jogler M."/>
            <person name="Boedeker C."/>
            <person name="Pinto D."/>
            <person name="Vollmers J."/>
            <person name="Rivas-Marin E."/>
            <person name="Kohn T."/>
            <person name="Peeters S.H."/>
            <person name="Heuer A."/>
            <person name="Rast P."/>
            <person name="Oberbeckmann S."/>
            <person name="Bunk B."/>
            <person name="Jeske O."/>
            <person name="Meyerdierks A."/>
            <person name="Storesund J.E."/>
            <person name="Kallscheuer N."/>
            <person name="Luecker S."/>
            <person name="Lage O.M."/>
            <person name="Pohl T."/>
            <person name="Merkel B.J."/>
            <person name="Hornburger P."/>
            <person name="Mueller R.-W."/>
            <person name="Bruemmer F."/>
            <person name="Labrenz M."/>
            <person name="Spormann A.M."/>
            <person name="Op den Camp H."/>
            <person name="Overmann J."/>
            <person name="Amann R."/>
            <person name="Jetten M.S.M."/>
            <person name="Mascher T."/>
            <person name="Medema M.H."/>
            <person name="Devos D.P."/>
            <person name="Kaster A.-K."/>
            <person name="Ovreas L."/>
            <person name="Rohde M."/>
            <person name="Galperin M.Y."/>
            <person name="Jogler C."/>
        </authorList>
    </citation>
    <scope>NUCLEOTIDE SEQUENCE [LARGE SCALE GENOMIC DNA]</scope>
    <source>
        <strain evidence="7 8">Pla133</strain>
    </source>
</reference>